<name>A0ABV3WGP4_9BURK</name>
<keyword evidence="7" id="KW-1185">Reference proteome</keyword>
<evidence type="ECO:0000313" key="7">
    <source>
        <dbReference type="Proteomes" id="UP001558535"/>
    </source>
</evidence>
<keyword evidence="3" id="KW-0804">Transcription</keyword>
<dbReference type="Pfam" id="PF00440">
    <property type="entry name" value="TetR_N"/>
    <property type="match status" value="1"/>
</dbReference>
<protein>
    <submittedName>
        <fullName evidence="6">TetR/AcrR family transcriptional regulator</fullName>
    </submittedName>
</protein>
<evidence type="ECO:0000256" key="3">
    <source>
        <dbReference type="ARBA" id="ARBA00023163"/>
    </source>
</evidence>
<sequence length="121" mass="14021">MKCKRLTHEERRLQTRERLLEAAHELFVARGYVTTGLEEIAEAAGYARGAFYSNFTDKTDLLIESLRRHRIGLPYNLRAVIGVLNHYLRSDEDFRLWVEAGPLASRQPAFRERFDAIVNDA</sequence>
<evidence type="ECO:0000259" key="5">
    <source>
        <dbReference type="PROSITE" id="PS50977"/>
    </source>
</evidence>
<organism evidence="6 7">
    <name type="scientific">Paraburkholderia phenoliruptrix</name>
    <dbReference type="NCBI Taxonomy" id="252970"/>
    <lineage>
        <taxon>Bacteria</taxon>
        <taxon>Pseudomonadati</taxon>
        <taxon>Pseudomonadota</taxon>
        <taxon>Betaproteobacteria</taxon>
        <taxon>Burkholderiales</taxon>
        <taxon>Burkholderiaceae</taxon>
        <taxon>Paraburkholderia</taxon>
    </lineage>
</organism>
<gene>
    <name evidence="6" type="ORF">AB3X84_20635</name>
</gene>
<accession>A0ABV3WGP4</accession>
<dbReference type="PROSITE" id="PS50977">
    <property type="entry name" value="HTH_TETR_2"/>
    <property type="match status" value="1"/>
</dbReference>
<feature type="domain" description="HTH tetR-type" evidence="5">
    <location>
        <begin position="13"/>
        <end position="73"/>
    </location>
</feature>
<feature type="DNA-binding region" description="H-T-H motif" evidence="4">
    <location>
        <begin position="36"/>
        <end position="55"/>
    </location>
</feature>
<dbReference type="Proteomes" id="UP001558535">
    <property type="component" value="Unassembled WGS sequence"/>
</dbReference>
<dbReference type="EMBL" id="JBFPKE010000007">
    <property type="protein sequence ID" value="MEX3752399.1"/>
    <property type="molecule type" value="Genomic_DNA"/>
</dbReference>
<proteinExistence type="predicted"/>
<evidence type="ECO:0000256" key="1">
    <source>
        <dbReference type="ARBA" id="ARBA00023015"/>
    </source>
</evidence>
<keyword evidence="1" id="KW-0805">Transcription regulation</keyword>
<dbReference type="Gene3D" id="1.10.357.10">
    <property type="entry name" value="Tetracycline Repressor, domain 2"/>
    <property type="match status" value="1"/>
</dbReference>
<reference evidence="6 7" key="1">
    <citation type="submission" date="2024-07" db="EMBL/GenBank/DDBJ databases">
        <title>A survey of Mimosa microsymbionts across Brazilian biomes reveals a high diversity of Paraburkholderia nodulating endemic species, but also that Cupriavidus is common as a symbiont of widespread species.</title>
        <authorList>
            <person name="Rouws L."/>
            <person name="Barauna A."/>
            <person name="Beukes C."/>
            <person name="Rouws J.R.C."/>
            <person name="De Faria S.M."/>
            <person name="Gross E."/>
            <person name="Bueno Dos Reis Junior F."/>
            <person name="Simon M.F."/>
            <person name="Maluk M."/>
            <person name="Odee D.W."/>
            <person name="Kenicer G."/>
            <person name="Young J.P.W."/>
            <person name="Reis V.M."/>
            <person name="Zilli J."/>
            <person name="James E.K."/>
        </authorList>
    </citation>
    <scope>NUCLEOTIDE SEQUENCE [LARGE SCALE GENOMIC DNA]</scope>
    <source>
        <strain evidence="6 7">BR14375</strain>
    </source>
</reference>
<evidence type="ECO:0000313" key="6">
    <source>
        <dbReference type="EMBL" id="MEX3752399.1"/>
    </source>
</evidence>
<dbReference type="InterPro" id="IPR001647">
    <property type="entry name" value="HTH_TetR"/>
</dbReference>
<evidence type="ECO:0000256" key="2">
    <source>
        <dbReference type="ARBA" id="ARBA00023125"/>
    </source>
</evidence>
<dbReference type="InterPro" id="IPR050109">
    <property type="entry name" value="HTH-type_TetR-like_transc_reg"/>
</dbReference>
<dbReference type="PRINTS" id="PR00455">
    <property type="entry name" value="HTHTETR"/>
</dbReference>
<dbReference type="InterPro" id="IPR009057">
    <property type="entry name" value="Homeodomain-like_sf"/>
</dbReference>
<dbReference type="PANTHER" id="PTHR30055:SF234">
    <property type="entry name" value="HTH-TYPE TRANSCRIPTIONAL REGULATOR BETI"/>
    <property type="match status" value="1"/>
</dbReference>
<dbReference type="RefSeq" id="WP_310112030.1">
    <property type="nucleotide sequence ID" value="NZ_CP168530.1"/>
</dbReference>
<dbReference type="PANTHER" id="PTHR30055">
    <property type="entry name" value="HTH-TYPE TRANSCRIPTIONAL REGULATOR RUTR"/>
    <property type="match status" value="1"/>
</dbReference>
<dbReference type="SUPFAM" id="SSF46689">
    <property type="entry name" value="Homeodomain-like"/>
    <property type="match status" value="1"/>
</dbReference>
<comment type="caution">
    <text evidence="6">The sequence shown here is derived from an EMBL/GenBank/DDBJ whole genome shotgun (WGS) entry which is preliminary data.</text>
</comment>
<evidence type="ECO:0000256" key="4">
    <source>
        <dbReference type="PROSITE-ProRule" id="PRU00335"/>
    </source>
</evidence>
<keyword evidence="2 4" id="KW-0238">DNA-binding</keyword>